<evidence type="ECO:0000259" key="2">
    <source>
        <dbReference type="PROSITE" id="PS50033"/>
    </source>
</evidence>
<gene>
    <name evidence="3" type="ORF">CEUSTIGMA_g6685.t1</name>
</gene>
<dbReference type="InterPro" id="IPR001012">
    <property type="entry name" value="UBX_dom"/>
</dbReference>
<dbReference type="InterPro" id="IPR018997">
    <property type="entry name" value="PUB_domain"/>
</dbReference>
<dbReference type="SMART" id="SM00580">
    <property type="entry name" value="PUG"/>
    <property type="match status" value="1"/>
</dbReference>
<keyword evidence="4" id="KW-1185">Reference proteome</keyword>
<organism evidence="3 4">
    <name type="scientific">Chlamydomonas eustigma</name>
    <dbReference type="NCBI Taxonomy" id="1157962"/>
    <lineage>
        <taxon>Eukaryota</taxon>
        <taxon>Viridiplantae</taxon>
        <taxon>Chlorophyta</taxon>
        <taxon>core chlorophytes</taxon>
        <taxon>Chlorophyceae</taxon>
        <taxon>CS clade</taxon>
        <taxon>Chlamydomonadales</taxon>
        <taxon>Chlamydomonadaceae</taxon>
        <taxon>Chlamydomonas</taxon>
    </lineage>
</organism>
<dbReference type="Gene3D" id="1.20.58.2190">
    <property type="match status" value="1"/>
</dbReference>
<reference evidence="3 4" key="1">
    <citation type="submission" date="2017-08" db="EMBL/GenBank/DDBJ databases">
        <title>Acidophilic green algal genome provides insights into adaptation to an acidic environment.</title>
        <authorList>
            <person name="Hirooka S."/>
            <person name="Hirose Y."/>
            <person name="Kanesaki Y."/>
            <person name="Higuchi S."/>
            <person name="Fujiwara T."/>
            <person name="Onuma R."/>
            <person name="Era A."/>
            <person name="Ohbayashi R."/>
            <person name="Uzuka A."/>
            <person name="Nozaki H."/>
            <person name="Yoshikawa H."/>
            <person name="Miyagishima S.Y."/>
        </authorList>
    </citation>
    <scope>NUCLEOTIDE SEQUENCE [LARGE SCALE GENOMIC DNA]</scope>
    <source>
        <strain evidence="3 4">NIES-2499</strain>
    </source>
</reference>
<dbReference type="CDD" id="cd09212">
    <property type="entry name" value="PUB"/>
    <property type="match status" value="1"/>
</dbReference>
<dbReference type="Pfam" id="PF09409">
    <property type="entry name" value="PUB"/>
    <property type="match status" value="1"/>
</dbReference>
<proteinExistence type="predicted"/>
<evidence type="ECO:0000313" key="4">
    <source>
        <dbReference type="Proteomes" id="UP000232323"/>
    </source>
</evidence>
<sequence length="496" mass="53112">MFDKLKSLFSDDDKKFKGTGHKLGSAAPPQVSQPKPIPKTPVLTQSNKGLHSGNFPSTSSNANGSTSTFHPPVATVASTASVSSNQQYATAQPPSGPPTQDQSPQKSLNQHVQEEPQPSTEPGTSTTSTTVTSSTQLDDGLVFTLQSSLGLILSDSKHITTFQTLAKILGNICSKPMDLKYRQIKLSNAKVQEEIVSVNGALEFLKACEFELQEGGGSTTQDSGIDSIGVLVLPASTTLTAVEAGWRELSSVMTSNGIPLAMQSQQQQQQQQQVDQASSDSRSNATPLPSSVAVTSLPVPYALSPSTRSDDKAQSISSNSPGGAPPSQQGPPRNTQVILPVVPDTSVPEWFFNLTGSEIKAEYVRMTRDREQSAQFIPRAIRERLAGKHQSGPPPRTATVRVRFPEGVYLQGDFGMSEPLLSVFEWVSAALRSCDITYELVNPTRVPLACTQAAKVKDADLAGSVLNFRATGECVTIYKNTSFLSHGMLQKLKTSY</sequence>
<dbReference type="PANTHER" id="PTHR23153:SF38">
    <property type="entry name" value="UBX DOMAIN-CONTAINING PROTEIN 6"/>
    <property type="match status" value="1"/>
</dbReference>
<evidence type="ECO:0000256" key="1">
    <source>
        <dbReference type="SAM" id="MobiDB-lite"/>
    </source>
</evidence>
<dbReference type="Pfam" id="PF00789">
    <property type="entry name" value="UBX"/>
    <property type="match status" value="1"/>
</dbReference>
<feature type="compositionally biased region" description="Polar residues" evidence="1">
    <location>
        <begin position="85"/>
        <end position="111"/>
    </location>
</feature>
<feature type="domain" description="UBX" evidence="2">
    <location>
        <begin position="393"/>
        <end position="469"/>
    </location>
</feature>
<protein>
    <recommendedName>
        <fullName evidence="2">UBX domain-containing protein</fullName>
    </recommendedName>
</protein>
<comment type="caution">
    <text evidence="3">The sequence shown here is derived from an EMBL/GenBank/DDBJ whole genome shotgun (WGS) entry which is preliminary data.</text>
</comment>
<dbReference type="PANTHER" id="PTHR23153">
    <property type="entry name" value="UBX-RELATED"/>
    <property type="match status" value="1"/>
</dbReference>
<dbReference type="InterPro" id="IPR029071">
    <property type="entry name" value="Ubiquitin-like_domsf"/>
</dbReference>
<name>A0A250X850_9CHLO</name>
<dbReference type="STRING" id="1157962.A0A250X850"/>
<feature type="compositionally biased region" description="Low complexity" evidence="1">
    <location>
        <begin position="263"/>
        <end position="281"/>
    </location>
</feature>
<feature type="compositionally biased region" description="Low complexity" evidence="1">
    <location>
        <begin position="315"/>
        <end position="332"/>
    </location>
</feature>
<dbReference type="AlphaFoldDB" id="A0A250X850"/>
<dbReference type="SUPFAM" id="SSF143503">
    <property type="entry name" value="PUG domain-like"/>
    <property type="match status" value="1"/>
</dbReference>
<evidence type="ECO:0000313" key="3">
    <source>
        <dbReference type="EMBL" id="GAX79245.1"/>
    </source>
</evidence>
<dbReference type="GO" id="GO:0005737">
    <property type="term" value="C:cytoplasm"/>
    <property type="evidence" value="ECO:0007669"/>
    <property type="project" value="TreeGrafter"/>
</dbReference>
<dbReference type="PROSITE" id="PS50033">
    <property type="entry name" value="UBX"/>
    <property type="match status" value="1"/>
</dbReference>
<dbReference type="Proteomes" id="UP000232323">
    <property type="component" value="Unassembled WGS sequence"/>
</dbReference>
<feature type="compositionally biased region" description="Polar residues" evidence="1">
    <location>
        <begin position="282"/>
        <end position="294"/>
    </location>
</feature>
<dbReference type="EMBL" id="BEGY01000040">
    <property type="protein sequence ID" value="GAX79245.1"/>
    <property type="molecule type" value="Genomic_DNA"/>
</dbReference>
<feature type="region of interest" description="Disordered" evidence="1">
    <location>
        <begin position="1"/>
        <end position="133"/>
    </location>
</feature>
<accession>A0A250X850</accession>
<feature type="region of interest" description="Disordered" evidence="1">
    <location>
        <begin position="262"/>
        <end position="336"/>
    </location>
</feature>
<feature type="compositionally biased region" description="Basic and acidic residues" evidence="1">
    <location>
        <begin position="1"/>
        <end position="16"/>
    </location>
</feature>
<feature type="compositionally biased region" description="Low complexity" evidence="1">
    <location>
        <begin position="57"/>
        <end position="84"/>
    </location>
</feature>
<dbReference type="SUPFAM" id="SSF54236">
    <property type="entry name" value="Ubiquitin-like"/>
    <property type="match status" value="1"/>
</dbReference>
<dbReference type="OrthoDB" id="49605at2759"/>
<dbReference type="InterPro" id="IPR036339">
    <property type="entry name" value="PUB-like_dom_sf"/>
</dbReference>
<feature type="compositionally biased region" description="Low complexity" evidence="1">
    <location>
        <begin position="115"/>
        <end position="133"/>
    </location>
</feature>